<dbReference type="SUPFAM" id="SSF53850">
    <property type="entry name" value="Periplasmic binding protein-like II"/>
    <property type="match status" value="1"/>
</dbReference>
<dbReference type="CDD" id="cd00995">
    <property type="entry name" value="PBP2_NikA_DppA_OppA_like"/>
    <property type="match status" value="1"/>
</dbReference>
<dbReference type="AlphaFoldDB" id="A0A7G8T8W3"/>
<dbReference type="InterPro" id="IPR000914">
    <property type="entry name" value="SBP_5_dom"/>
</dbReference>
<evidence type="ECO:0000313" key="3">
    <source>
        <dbReference type="EMBL" id="QNK40054.1"/>
    </source>
</evidence>
<protein>
    <submittedName>
        <fullName evidence="3">ABC transporter substrate-binding protein</fullName>
    </submittedName>
</protein>
<dbReference type="GO" id="GO:0042597">
    <property type="term" value="C:periplasmic space"/>
    <property type="evidence" value="ECO:0007669"/>
    <property type="project" value="UniProtKB-ARBA"/>
</dbReference>
<proteinExistence type="predicted"/>
<reference evidence="3 4" key="1">
    <citation type="submission" date="2020-08" db="EMBL/GenBank/DDBJ databases">
        <title>The isolate Caproiciproducens sp. 7D4C2 produces n-caproate at mildly acidic conditions from hexoses: genome and rBOX comparison with related strains and chain-elongating bacteria.</title>
        <authorList>
            <person name="Esquivel-Elizondo S."/>
            <person name="Bagci C."/>
            <person name="Temovska M."/>
            <person name="Jeon B.S."/>
            <person name="Bessarab I."/>
            <person name="Williams R.B.H."/>
            <person name="Huson D.H."/>
            <person name="Angenent L.T."/>
        </authorList>
    </citation>
    <scope>NUCLEOTIDE SEQUENCE [LARGE SCALE GENOMIC DNA]</scope>
    <source>
        <strain evidence="3 4">7D4C2</strain>
    </source>
</reference>
<feature type="chain" id="PRO_5028852828" evidence="1">
    <location>
        <begin position="33"/>
        <end position="578"/>
    </location>
</feature>
<dbReference type="EMBL" id="CP060286">
    <property type="protein sequence ID" value="QNK40054.1"/>
    <property type="molecule type" value="Genomic_DNA"/>
</dbReference>
<dbReference type="PANTHER" id="PTHR30290">
    <property type="entry name" value="PERIPLASMIC BINDING COMPONENT OF ABC TRANSPORTER"/>
    <property type="match status" value="1"/>
</dbReference>
<dbReference type="RefSeq" id="WP_187035229.1">
    <property type="nucleotide sequence ID" value="NZ_CP060286.1"/>
</dbReference>
<dbReference type="Pfam" id="PF00496">
    <property type="entry name" value="SBP_bac_5"/>
    <property type="match status" value="1"/>
</dbReference>
<dbReference type="PROSITE" id="PS51257">
    <property type="entry name" value="PROKAR_LIPOPROTEIN"/>
    <property type="match status" value="1"/>
</dbReference>
<evidence type="ECO:0000313" key="4">
    <source>
        <dbReference type="Proteomes" id="UP000515909"/>
    </source>
</evidence>
<sequence>MKKRKITGFASFALAACLLLSSCNGGSTASKAANSAPASSASSGSAAVSKEGELIAATDPSKLPAVAAQRKDTLVIGINKLDNSFNWMYNENADVQYVLYAMNCTLSGNDEQGNIIDGTASVSVSSDGLTYTYKLKKDTFSDGTPVTANDYINCFKVLYDKSYDGPQDPSTVPVLGKEDYTNGKTKDIAGIKALDDKTLQIKLTKRNSSALYQLGSTIPISTKKYGDLIKQGDLSGFKKMDMINYVSDGPYILTSYKVGQSATLTANPNYFLGAPKIKTLIFKEVAEGSELQALTTGEVDVEPEVTCNADQIQMGKAAKFVNMWIQPTLGYGYVALNCQNPLFNDLKVRQALLYALDRKSLVKSVYGDYGSVLNCNQTKISWLYSDKGLNTYDCDPDKAASLLKEAGWTKDSSGKLMKDGKEFKFTFSCMKGNPVTDVLVPMMIDSYKKLGITMQSEYIDGPTMFKKHQKMNYDMEFMAWVLNADPNDSFIYKKGGAQNYSGFSDPEIDKAYDAGLAATTKEEMKTAYEKVYQLINKDLPCYFVYQRSDCIAYNTRVKHFKSSSYTGFWNNLQELELA</sequence>
<dbReference type="Gene3D" id="3.10.105.10">
    <property type="entry name" value="Dipeptide-binding Protein, Domain 3"/>
    <property type="match status" value="1"/>
</dbReference>
<dbReference type="GO" id="GO:0043190">
    <property type="term" value="C:ATP-binding cassette (ABC) transporter complex"/>
    <property type="evidence" value="ECO:0007669"/>
    <property type="project" value="InterPro"/>
</dbReference>
<accession>A0A7G8T8W3</accession>
<feature type="domain" description="Solute-binding protein family 5" evidence="2">
    <location>
        <begin position="121"/>
        <end position="499"/>
    </location>
</feature>
<name>A0A7G8T8W3_9FIRM</name>
<dbReference type="PIRSF" id="PIRSF002741">
    <property type="entry name" value="MppA"/>
    <property type="match status" value="1"/>
</dbReference>
<evidence type="ECO:0000256" key="1">
    <source>
        <dbReference type="SAM" id="SignalP"/>
    </source>
</evidence>
<evidence type="ECO:0000259" key="2">
    <source>
        <dbReference type="Pfam" id="PF00496"/>
    </source>
</evidence>
<dbReference type="GO" id="GO:1904680">
    <property type="term" value="F:peptide transmembrane transporter activity"/>
    <property type="evidence" value="ECO:0007669"/>
    <property type="project" value="TreeGrafter"/>
</dbReference>
<dbReference type="GO" id="GO:0015833">
    <property type="term" value="P:peptide transport"/>
    <property type="evidence" value="ECO:0007669"/>
    <property type="project" value="TreeGrafter"/>
</dbReference>
<dbReference type="InterPro" id="IPR039424">
    <property type="entry name" value="SBP_5"/>
</dbReference>
<dbReference type="PANTHER" id="PTHR30290:SF81">
    <property type="entry name" value="OLIGOPEPTIDE-BINDING PROTEIN OPPA"/>
    <property type="match status" value="1"/>
</dbReference>
<keyword evidence="1" id="KW-0732">Signal</keyword>
<organism evidence="3 4">
    <name type="scientific">Caproicibacter fermentans</name>
    <dbReference type="NCBI Taxonomy" id="2576756"/>
    <lineage>
        <taxon>Bacteria</taxon>
        <taxon>Bacillati</taxon>
        <taxon>Bacillota</taxon>
        <taxon>Clostridia</taxon>
        <taxon>Eubacteriales</taxon>
        <taxon>Acutalibacteraceae</taxon>
        <taxon>Caproicibacter</taxon>
    </lineage>
</organism>
<dbReference type="KEGG" id="cfem:HCR03_15305"/>
<dbReference type="Gene3D" id="3.40.190.10">
    <property type="entry name" value="Periplasmic binding protein-like II"/>
    <property type="match status" value="1"/>
</dbReference>
<dbReference type="Proteomes" id="UP000515909">
    <property type="component" value="Chromosome"/>
</dbReference>
<dbReference type="Gene3D" id="3.90.76.10">
    <property type="entry name" value="Dipeptide-binding Protein, Domain 1"/>
    <property type="match status" value="1"/>
</dbReference>
<dbReference type="InterPro" id="IPR030678">
    <property type="entry name" value="Peptide/Ni-bd"/>
</dbReference>
<feature type="signal peptide" evidence="1">
    <location>
        <begin position="1"/>
        <end position="32"/>
    </location>
</feature>
<gene>
    <name evidence="3" type="ORF">HCR03_15305</name>
</gene>